<proteinExistence type="predicted"/>
<evidence type="ECO:0000313" key="2">
    <source>
        <dbReference type="Proteomes" id="UP000005408"/>
    </source>
</evidence>
<name>A0A8W8JGS9_MAGGI</name>
<dbReference type="Proteomes" id="UP000005408">
    <property type="component" value="Unassembled WGS sequence"/>
</dbReference>
<protein>
    <submittedName>
        <fullName evidence="1">Uncharacterized protein</fullName>
    </submittedName>
</protein>
<evidence type="ECO:0000313" key="1">
    <source>
        <dbReference type="EnsemblMetazoa" id="G19236.1:cds"/>
    </source>
</evidence>
<dbReference type="AlphaFoldDB" id="A0A8W8JGS9"/>
<dbReference type="EnsemblMetazoa" id="G19236.1">
    <property type="protein sequence ID" value="G19236.1:cds"/>
    <property type="gene ID" value="G19236"/>
</dbReference>
<accession>A0A8W8JGS9</accession>
<sequence>MFYFVRSDFKENSNEVLPFTSVENENGNYEIAPSGQQINRGNDRKKTVEVEEDEIPDIHLKEDNDPIQECQRLVQDVNDTLENLVFIQLEHGHNKALLLDKRFDIPALLSEESNEKIREESQYLKSCETQMINYFKRGSNVRKEVSKKE</sequence>
<reference evidence="1" key="1">
    <citation type="submission" date="2022-08" db="UniProtKB">
        <authorList>
            <consortium name="EnsemblMetazoa"/>
        </authorList>
    </citation>
    <scope>IDENTIFICATION</scope>
    <source>
        <strain evidence="1">05x7-T-G4-1.051#20</strain>
    </source>
</reference>
<keyword evidence="2" id="KW-1185">Reference proteome</keyword>
<organism evidence="1 2">
    <name type="scientific">Magallana gigas</name>
    <name type="common">Pacific oyster</name>
    <name type="synonym">Crassostrea gigas</name>
    <dbReference type="NCBI Taxonomy" id="29159"/>
    <lineage>
        <taxon>Eukaryota</taxon>
        <taxon>Metazoa</taxon>
        <taxon>Spiralia</taxon>
        <taxon>Lophotrochozoa</taxon>
        <taxon>Mollusca</taxon>
        <taxon>Bivalvia</taxon>
        <taxon>Autobranchia</taxon>
        <taxon>Pteriomorphia</taxon>
        <taxon>Ostreida</taxon>
        <taxon>Ostreoidea</taxon>
        <taxon>Ostreidae</taxon>
        <taxon>Magallana</taxon>
    </lineage>
</organism>